<dbReference type="AlphaFoldDB" id="A0A7W9PI05"/>
<dbReference type="SMART" id="SM00065">
    <property type="entry name" value="GAF"/>
    <property type="match status" value="1"/>
</dbReference>
<dbReference type="Pfam" id="PF13185">
    <property type="entry name" value="GAF_2"/>
    <property type="match status" value="1"/>
</dbReference>
<keyword evidence="1" id="KW-0805">Transcription regulation</keyword>
<dbReference type="EMBL" id="JACHIT010000002">
    <property type="protein sequence ID" value="MBB5916437.1"/>
    <property type="molecule type" value="Genomic_DNA"/>
</dbReference>
<dbReference type="Gene3D" id="1.10.10.10">
    <property type="entry name" value="Winged helix-like DNA-binding domain superfamily/Winged helix DNA-binding domain"/>
    <property type="match status" value="1"/>
</dbReference>
<evidence type="ECO:0000313" key="4">
    <source>
        <dbReference type="EMBL" id="MBB5916437.1"/>
    </source>
</evidence>
<dbReference type="SUPFAM" id="SSF55781">
    <property type="entry name" value="GAF domain-like"/>
    <property type="match status" value="1"/>
</dbReference>
<reference evidence="4 5" key="1">
    <citation type="submission" date="2020-08" db="EMBL/GenBank/DDBJ databases">
        <title>Sequencing the genomes of 1000 actinobacteria strains.</title>
        <authorList>
            <person name="Klenk H.-P."/>
        </authorList>
    </citation>
    <scope>NUCLEOTIDE SEQUENCE [LARGE SCALE GENOMIC DNA]</scope>
    <source>
        <strain evidence="4 5">DSM 43582</strain>
    </source>
</reference>
<comment type="caution">
    <text evidence="4">The sequence shown here is derived from an EMBL/GenBank/DDBJ whole genome shotgun (WGS) entry which is preliminary data.</text>
</comment>
<dbReference type="InterPro" id="IPR029016">
    <property type="entry name" value="GAF-like_dom_sf"/>
</dbReference>
<dbReference type="SMART" id="SM01012">
    <property type="entry name" value="ANTAR"/>
    <property type="match status" value="1"/>
</dbReference>
<dbReference type="Gene3D" id="3.30.450.40">
    <property type="match status" value="1"/>
</dbReference>
<dbReference type="GO" id="GO:0003723">
    <property type="term" value="F:RNA binding"/>
    <property type="evidence" value="ECO:0007669"/>
    <property type="project" value="InterPro"/>
</dbReference>
<organism evidence="4 5">
    <name type="scientific">Nocardia transvalensis</name>
    <dbReference type="NCBI Taxonomy" id="37333"/>
    <lineage>
        <taxon>Bacteria</taxon>
        <taxon>Bacillati</taxon>
        <taxon>Actinomycetota</taxon>
        <taxon>Actinomycetes</taxon>
        <taxon>Mycobacteriales</taxon>
        <taxon>Nocardiaceae</taxon>
        <taxon>Nocardia</taxon>
    </lineage>
</organism>
<dbReference type="PIRSF" id="PIRSF036625">
    <property type="entry name" value="GAF_ANTAR"/>
    <property type="match status" value="1"/>
</dbReference>
<dbReference type="InterPro" id="IPR012074">
    <property type="entry name" value="GAF_ANTAR"/>
</dbReference>
<name>A0A7W9PI05_9NOCA</name>
<feature type="domain" description="ANTAR" evidence="3">
    <location>
        <begin position="166"/>
        <end position="227"/>
    </location>
</feature>
<keyword evidence="2" id="KW-0804">Transcription</keyword>
<dbReference type="Pfam" id="PF03861">
    <property type="entry name" value="ANTAR"/>
    <property type="match status" value="1"/>
</dbReference>
<protein>
    <recommendedName>
        <fullName evidence="3">ANTAR domain-containing protein</fullName>
    </recommendedName>
</protein>
<accession>A0A7W9PI05</accession>
<evidence type="ECO:0000259" key="3">
    <source>
        <dbReference type="PROSITE" id="PS50921"/>
    </source>
</evidence>
<dbReference type="RefSeq" id="WP_040748243.1">
    <property type="nucleotide sequence ID" value="NZ_JACHIT010000002.1"/>
</dbReference>
<dbReference type="InterPro" id="IPR005561">
    <property type="entry name" value="ANTAR"/>
</dbReference>
<evidence type="ECO:0000256" key="2">
    <source>
        <dbReference type="ARBA" id="ARBA00023163"/>
    </source>
</evidence>
<dbReference type="PROSITE" id="PS50921">
    <property type="entry name" value="ANTAR"/>
    <property type="match status" value="1"/>
</dbReference>
<dbReference type="Proteomes" id="UP000540412">
    <property type="component" value="Unassembled WGS sequence"/>
</dbReference>
<evidence type="ECO:0000313" key="5">
    <source>
        <dbReference type="Proteomes" id="UP000540412"/>
    </source>
</evidence>
<evidence type="ECO:0000256" key="1">
    <source>
        <dbReference type="ARBA" id="ARBA00023015"/>
    </source>
</evidence>
<dbReference type="InterPro" id="IPR036388">
    <property type="entry name" value="WH-like_DNA-bd_sf"/>
</dbReference>
<dbReference type="InterPro" id="IPR003018">
    <property type="entry name" value="GAF"/>
</dbReference>
<keyword evidence="5" id="KW-1185">Reference proteome</keyword>
<sequence length="233" mass="24894">MSDGDTLVPALARLVLRLPAAPDRSDALSELIHTATDVLPVSGAAVTLLEDDRYEVAGAVPEELAEVEVVQQVAARGPLVDALRGGEPVAVTDARRCGDRWPEYSSAAAHYGVPAVAAMPLRLGEARLGVLSLYAAAPHDWTPQDLSLGALLAGLTAGHLLTADRLRRQQRLTDQLQHALSARILVEQAKGVIAGARHIAPEAAYELIRAHARRNRVRVHEVARAIVELGLRL</sequence>
<gene>
    <name evidence="4" type="ORF">BJY24_005349</name>
</gene>
<proteinExistence type="predicted"/>